<evidence type="ECO:0000256" key="1">
    <source>
        <dbReference type="ARBA" id="ARBA00005593"/>
    </source>
</evidence>
<dbReference type="GO" id="GO:0005829">
    <property type="term" value="C:cytosol"/>
    <property type="evidence" value="ECO:0007669"/>
    <property type="project" value="TreeGrafter"/>
</dbReference>
<dbReference type="PRINTS" id="PR00891">
    <property type="entry name" value="RABGDIREP"/>
</dbReference>
<dbReference type="EMBL" id="KV878591">
    <property type="protein sequence ID" value="OJJ56014.1"/>
    <property type="molecule type" value="Genomic_DNA"/>
</dbReference>
<reference evidence="4" key="1">
    <citation type="journal article" date="2017" name="Genome Biol.">
        <title>Comparative genomics reveals high biological diversity and specific adaptations in the industrially and medically important fungal genus Aspergillus.</title>
        <authorList>
            <person name="de Vries R.P."/>
            <person name="Riley R."/>
            <person name="Wiebenga A."/>
            <person name="Aguilar-Osorio G."/>
            <person name="Amillis S."/>
            <person name="Uchima C.A."/>
            <person name="Anderluh G."/>
            <person name="Asadollahi M."/>
            <person name="Askin M."/>
            <person name="Barry K."/>
            <person name="Battaglia E."/>
            <person name="Bayram O."/>
            <person name="Benocci T."/>
            <person name="Braus-Stromeyer S.A."/>
            <person name="Caldana C."/>
            <person name="Canovas D."/>
            <person name="Cerqueira G.C."/>
            <person name="Chen F."/>
            <person name="Chen W."/>
            <person name="Choi C."/>
            <person name="Clum A."/>
            <person name="Dos Santos R.A."/>
            <person name="Damasio A.R."/>
            <person name="Diallinas G."/>
            <person name="Emri T."/>
            <person name="Fekete E."/>
            <person name="Flipphi M."/>
            <person name="Freyberg S."/>
            <person name="Gallo A."/>
            <person name="Gournas C."/>
            <person name="Habgood R."/>
            <person name="Hainaut M."/>
            <person name="Harispe M.L."/>
            <person name="Henrissat B."/>
            <person name="Hilden K.S."/>
            <person name="Hope R."/>
            <person name="Hossain A."/>
            <person name="Karabika E."/>
            <person name="Karaffa L."/>
            <person name="Karanyi Z."/>
            <person name="Krasevec N."/>
            <person name="Kuo A."/>
            <person name="Kusch H."/>
            <person name="LaButti K."/>
            <person name="Lagendijk E.L."/>
            <person name="Lapidus A."/>
            <person name="Levasseur A."/>
            <person name="Lindquist E."/>
            <person name="Lipzen A."/>
            <person name="Logrieco A.F."/>
            <person name="MacCabe A."/>
            <person name="Maekelae M.R."/>
            <person name="Malavazi I."/>
            <person name="Melin P."/>
            <person name="Meyer V."/>
            <person name="Mielnichuk N."/>
            <person name="Miskei M."/>
            <person name="Molnar A.P."/>
            <person name="Mule G."/>
            <person name="Ngan C.Y."/>
            <person name="Orejas M."/>
            <person name="Orosz E."/>
            <person name="Ouedraogo J.P."/>
            <person name="Overkamp K.M."/>
            <person name="Park H.-S."/>
            <person name="Perrone G."/>
            <person name="Piumi F."/>
            <person name="Punt P.J."/>
            <person name="Ram A.F."/>
            <person name="Ramon A."/>
            <person name="Rauscher S."/>
            <person name="Record E."/>
            <person name="Riano-Pachon D.M."/>
            <person name="Robert V."/>
            <person name="Roehrig J."/>
            <person name="Ruller R."/>
            <person name="Salamov A."/>
            <person name="Salih N.S."/>
            <person name="Samson R.A."/>
            <person name="Sandor E."/>
            <person name="Sanguinetti M."/>
            <person name="Schuetze T."/>
            <person name="Sepcic K."/>
            <person name="Shelest E."/>
            <person name="Sherlock G."/>
            <person name="Sophianopoulou V."/>
            <person name="Squina F.M."/>
            <person name="Sun H."/>
            <person name="Susca A."/>
            <person name="Todd R.B."/>
            <person name="Tsang A."/>
            <person name="Unkles S.E."/>
            <person name="van de Wiele N."/>
            <person name="van Rossen-Uffink D."/>
            <person name="Oliveira J.V."/>
            <person name="Vesth T.C."/>
            <person name="Visser J."/>
            <person name="Yu J.-H."/>
            <person name="Zhou M."/>
            <person name="Andersen M.R."/>
            <person name="Archer D.B."/>
            <person name="Baker S.E."/>
            <person name="Benoit I."/>
            <person name="Brakhage A.A."/>
            <person name="Braus G.H."/>
            <person name="Fischer R."/>
            <person name="Frisvad J.C."/>
            <person name="Goldman G.H."/>
            <person name="Houbraken J."/>
            <person name="Oakley B."/>
            <person name="Pocsi I."/>
            <person name="Scazzocchio C."/>
            <person name="Seiboth B."/>
            <person name="vanKuyk P.A."/>
            <person name="Wortman J."/>
            <person name="Dyer P.S."/>
            <person name="Grigoriev I.V."/>
        </authorList>
    </citation>
    <scope>NUCLEOTIDE SEQUENCE [LARGE SCALE GENOMIC DNA]</scope>
    <source>
        <strain evidence="4">CBS 593.65</strain>
    </source>
</reference>
<dbReference type="PANTHER" id="PTHR11787">
    <property type="entry name" value="RAB GDP-DISSOCIATION INHIBITOR"/>
    <property type="match status" value="1"/>
</dbReference>
<dbReference type="SUPFAM" id="SSF54373">
    <property type="entry name" value="FAD-linked reductases, C-terminal domain"/>
    <property type="match status" value="1"/>
</dbReference>
<dbReference type="VEuPathDB" id="FungiDB:ASPSYDRAFT_92209"/>
<accession>A0A1L9T9C2</accession>
<dbReference type="OrthoDB" id="1923006at2759"/>
<dbReference type="Gene3D" id="3.50.50.60">
    <property type="entry name" value="FAD/NAD(P)-binding domain"/>
    <property type="match status" value="1"/>
</dbReference>
<protein>
    <recommendedName>
        <fullName evidence="2">Rab proteins geranylgeranyltransferase</fullName>
    </recommendedName>
</protein>
<comment type="similarity">
    <text evidence="1 2">Belongs to the Rab GDI family.</text>
</comment>
<keyword evidence="4" id="KW-1185">Reference proteome</keyword>
<proteinExistence type="inferred from homology"/>
<dbReference type="RefSeq" id="XP_040699820.1">
    <property type="nucleotide sequence ID" value="XM_040852632.1"/>
</dbReference>
<evidence type="ECO:0000256" key="2">
    <source>
        <dbReference type="PIRNR" id="PIRNR037514"/>
    </source>
</evidence>
<dbReference type="GO" id="GO:0005092">
    <property type="term" value="F:GDP-dissociation inhibitor activity"/>
    <property type="evidence" value="ECO:0007669"/>
    <property type="project" value="UniProtKB-UniRule"/>
</dbReference>
<organism evidence="3 4">
    <name type="scientific">Aspergillus sydowii CBS 593.65</name>
    <dbReference type="NCBI Taxonomy" id="1036612"/>
    <lineage>
        <taxon>Eukaryota</taxon>
        <taxon>Fungi</taxon>
        <taxon>Dikarya</taxon>
        <taxon>Ascomycota</taxon>
        <taxon>Pezizomycotina</taxon>
        <taxon>Eurotiomycetes</taxon>
        <taxon>Eurotiomycetidae</taxon>
        <taxon>Eurotiales</taxon>
        <taxon>Aspergillaceae</taxon>
        <taxon>Aspergillus</taxon>
        <taxon>Aspergillus subgen. Nidulantes</taxon>
    </lineage>
</organism>
<dbReference type="GeneID" id="63768705"/>
<dbReference type="GO" id="GO:0005968">
    <property type="term" value="C:Rab-protein geranylgeranyltransferase complex"/>
    <property type="evidence" value="ECO:0007669"/>
    <property type="project" value="TreeGrafter"/>
</dbReference>
<evidence type="ECO:0000313" key="3">
    <source>
        <dbReference type="EMBL" id="OJJ56014.1"/>
    </source>
</evidence>
<dbReference type="Gene3D" id="3.30.519.10">
    <property type="entry name" value="Guanine Nucleotide Dissociation Inhibitor, domain 2"/>
    <property type="match status" value="1"/>
</dbReference>
<dbReference type="PIRSF" id="PIRSF037514">
    <property type="entry name" value="Rab_ger_ger_transf_A_fun"/>
    <property type="match status" value="1"/>
</dbReference>
<evidence type="ECO:0000313" key="4">
    <source>
        <dbReference type="Proteomes" id="UP000184356"/>
    </source>
</evidence>
<dbReference type="STRING" id="1036612.A0A1L9T9C2"/>
<dbReference type="PANTHER" id="PTHR11787:SF4">
    <property type="entry name" value="CHM, RAB ESCORT PROTEIN 1"/>
    <property type="match status" value="1"/>
</dbReference>
<dbReference type="Gene3D" id="1.10.405.10">
    <property type="entry name" value="Guanine Nucleotide Dissociation Inhibitor, domain 1"/>
    <property type="match status" value="1"/>
</dbReference>
<dbReference type="SUPFAM" id="SSF51905">
    <property type="entry name" value="FAD/NAD(P)-binding domain"/>
    <property type="match status" value="1"/>
</dbReference>
<sequence length="515" mass="55534">MESLEETQWDVTISGTGIFQSLLALALSRSGKKILHVDKNPYYGGPEAALSLQEAEDWASEVNKDAAHLPFEDATVFTPGQFGSGSGLSSSRAYTLSLSPQLIYSRSQLVPTLVSSKVYRQLEFQAVGSWWIYKPTTGRDKDLYRVPSSREDVFADDFISMKSKRTLMRFLRHLGQSQLNWESPVEEQLPMVDEDLAKPLSEYLTSKFQVPAELYDPLLSLSLSQAPPQGTVAQYAVPRIQRHLSSIGVFGPGFGSVLVKWGGGSEISQVGCRALAVGGGIYVLNSGIESLSQAEQNGADDSRVQLRLLSGEAITTKWVVGSDWDFPPESQAAGDYDKVSRSISIVSSSLEGLFPVAAEGGPIPAGAVVVFPADSLGLTDESPSVYISVHSSETAECPTGQSVLYGSVSIPGQQGQSLIESAVEKLLQSGAEPDAKVLWSLRYTQLGRAAVGGEARPANIVSGNVIRFPAPSLDLAFDDSTIDLVKDAWTTIIGDGASPEEFMKFEDREAYDDDE</sequence>
<dbReference type="GO" id="GO:0007264">
    <property type="term" value="P:small GTPase-mediated signal transduction"/>
    <property type="evidence" value="ECO:0007669"/>
    <property type="project" value="UniProtKB-UniRule"/>
</dbReference>
<dbReference type="Pfam" id="PF00996">
    <property type="entry name" value="GDI"/>
    <property type="match status" value="1"/>
</dbReference>
<dbReference type="Proteomes" id="UP000184356">
    <property type="component" value="Unassembled WGS sequence"/>
</dbReference>
<dbReference type="InterPro" id="IPR036188">
    <property type="entry name" value="FAD/NAD-bd_sf"/>
</dbReference>
<name>A0A1L9T9C2_9EURO</name>
<dbReference type="InterPro" id="IPR018203">
    <property type="entry name" value="GDP_dissociation_inhibitor"/>
</dbReference>
<gene>
    <name evidence="3" type="ORF">ASPSYDRAFT_92209</name>
</gene>
<dbReference type="InterPro" id="IPR017230">
    <property type="entry name" value="Mrs6"/>
</dbReference>
<dbReference type="AlphaFoldDB" id="A0A1L9T9C2"/>
<dbReference type="GO" id="GO:0016192">
    <property type="term" value="P:vesicle-mediated transport"/>
    <property type="evidence" value="ECO:0007669"/>
    <property type="project" value="TreeGrafter"/>
</dbReference>
<dbReference type="GO" id="GO:0005634">
    <property type="term" value="C:nucleus"/>
    <property type="evidence" value="ECO:0007669"/>
    <property type="project" value="TreeGrafter"/>
</dbReference>